<reference evidence="2" key="1">
    <citation type="submission" date="2020-04" db="EMBL/GenBank/DDBJ databases">
        <title>Analysis of mating type loci in Filobasidium floriforme.</title>
        <authorList>
            <person name="Nowrousian M."/>
        </authorList>
    </citation>
    <scope>NUCLEOTIDE SEQUENCE</scope>
    <source>
        <strain evidence="2">CBS 6242</strain>
    </source>
</reference>
<keyword evidence="3" id="KW-1185">Reference proteome</keyword>
<dbReference type="InterPro" id="IPR036812">
    <property type="entry name" value="NAD(P)_OxRdtase_dom_sf"/>
</dbReference>
<dbReference type="PANTHER" id="PTHR43827:SF8">
    <property type="entry name" value="ALDO_KETO REDUCTASE FAMILY PROTEIN"/>
    <property type="match status" value="1"/>
</dbReference>
<accession>A0A8K0JIW5</accession>
<protein>
    <recommendedName>
        <fullName evidence="1">NADP-dependent oxidoreductase domain-containing protein</fullName>
    </recommendedName>
</protein>
<organism evidence="2 3">
    <name type="scientific">Filobasidium floriforme</name>
    <dbReference type="NCBI Taxonomy" id="5210"/>
    <lineage>
        <taxon>Eukaryota</taxon>
        <taxon>Fungi</taxon>
        <taxon>Dikarya</taxon>
        <taxon>Basidiomycota</taxon>
        <taxon>Agaricomycotina</taxon>
        <taxon>Tremellomycetes</taxon>
        <taxon>Filobasidiales</taxon>
        <taxon>Filobasidiaceae</taxon>
        <taxon>Filobasidium</taxon>
    </lineage>
</organism>
<dbReference type="EMBL" id="JABELV010000143">
    <property type="protein sequence ID" value="KAG7529602.1"/>
    <property type="molecule type" value="Genomic_DNA"/>
</dbReference>
<dbReference type="Gene3D" id="3.20.20.100">
    <property type="entry name" value="NADP-dependent oxidoreductase domain"/>
    <property type="match status" value="1"/>
</dbReference>
<dbReference type="Pfam" id="PF00248">
    <property type="entry name" value="Aldo_ket_red"/>
    <property type="match status" value="1"/>
</dbReference>
<dbReference type="InterPro" id="IPR020471">
    <property type="entry name" value="AKR"/>
</dbReference>
<dbReference type="PRINTS" id="PR00069">
    <property type="entry name" value="ALDKETRDTASE"/>
</dbReference>
<dbReference type="GO" id="GO:0016491">
    <property type="term" value="F:oxidoreductase activity"/>
    <property type="evidence" value="ECO:0007669"/>
    <property type="project" value="InterPro"/>
</dbReference>
<dbReference type="Proteomes" id="UP000812966">
    <property type="component" value="Unassembled WGS sequence"/>
</dbReference>
<feature type="domain" description="NADP-dependent oxidoreductase" evidence="1">
    <location>
        <begin position="14"/>
        <end position="272"/>
    </location>
</feature>
<evidence type="ECO:0000313" key="3">
    <source>
        <dbReference type="Proteomes" id="UP000812966"/>
    </source>
</evidence>
<dbReference type="InterPro" id="IPR023210">
    <property type="entry name" value="NADP_OxRdtase_dom"/>
</dbReference>
<evidence type="ECO:0000313" key="2">
    <source>
        <dbReference type="EMBL" id="KAG7529602.1"/>
    </source>
</evidence>
<dbReference type="AlphaFoldDB" id="A0A8K0JIW5"/>
<comment type="caution">
    <text evidence="2">The sequence shown here is derived from an EMBL/GenBank/DDBJ whole genome shotgun (WGS) entry which is preliminary data.</text>
</comment>
<dbReference type="PANTHER" id="PTHR43827">
    <property type="entry name" value="2,5-DIKETO-D-GLUCONIC ACID REDUCTASE"/>
    <property type="match status" value="1"/>
</dbReference>
<dbReference type="SUPFAM" id="SSF51430">
    <property type="entry name" value="NAD(P)-linked oxidoreductase"/>
    <property type="match status" value="1"/>
</dbReference>
<gene>
    <name evidence="2" type="ORF">FFLO_05533</name>
</gene>
<proteinExistence type="predicted"/>
<evidence type="ECO:0000259" key="1">
    <source>
        <dbReference type="Pfam" id="PF00248"/>
    </source>
</evidence>
<dbReference type="CDD" id="cd19071">
    <property type="entry name" value="AKR_AKR1-5-like"/>
    <property type="match status" value="1"/>
</dbReference>
<name>A0A8K0JIW5_9TREE</name>
<sequence length="275" mass="31240">MSTTVPRIIYGTAWKKEATTDLVVKAVLNGFRAIDTACQPKHYREDLVGQAISELETSHGIPRSSLYVQTKFTPIDGQDLTQPLPYEPRASTEDKVDQSIATSLKQLGVEYIDCLVMHSPMRDKKQTLKAYRQLEQHHARGTVRSLGISNIYSASTLRWLIEESKVKLSVVQNRWHKGNRWDWEVFNVCRENGIMYQSFWTLSGNPSLLAHPLMRQLAEKYGITREQALFKLCSQIGITPLSGTTSEEHMKQDVEAIAMKDFEADEVEAVVNLIQ</sequence>